<gene>
    <name evidence="2" type="ORF">JL09_g6510</name>
</gene>
<feature type="region of interest" description="Disordered" evidence="1">
    <location>
        <begin position="1"/>
        <end position="25"/>
    </location>
</feature>
<dbReference type="HOGENOM" id="CLU_199420_0_0_1"/>
<sequence>ENETKENETKENETKEKDYGFNPFGRGKRILEGEDGFEWFDVSRLESEVKTHTSYLVFARKMPPMVRKLENTRDSV</sequence>
<reference evidence="3" key="1">
    <citation type="journal article" date="2014" name="Microb. Cell Fact.">
        <title>Exploiting Issatchenkia orientalis SD108 for succinic acid production.</title>
        <authorList>
            <person name="Xiao H."/>
            <person name="Shao Z."/>
            <person name="Jiang Y."/>
            <person name="Dole S."/>
            <person name="Zhao H."/>
        </authorList>
    </citation>
    <scope>NUCLEOTIDE SEQUENCE [LARGE SCALE GENOMIC DNA]</scope>
    <source>
        <strain evidence="3">SD108</strain>
    </source>
</reference>
<evidence type="ECO:0000256" key="1">
    <source>
        <dbReference type="SAM" id="MobiDB-lite"/>
    </source>
</evidence>
<evidence type="ECO:0000313" key="3">
    <source>
        <dbReference type="Proteomes" id="UP000029867"/>
    </source>
</evidence>
<dbReference type="EMBL" id="JQFK01001749">
    <property type="protein sequence ID" value="KGK34343.1"/>
    <property type="molecule type" value="Genomic_DNA"/>
</dbReference>
<accession>A0A099NNH2</accession>
<dbReference type="Proteomes" id="UP000029867">
    <property type="component" value="Unassembled WGS sequence"/>
</dbReference>
<protein>
    <submittedName>
        <fullName evidence="2">Uncharacterized protein</fullName>
    </submittedName>
</protein>
<feature type="compositionally biased region" description="Basic and acidic residues" evidence="1">
    <location>
        <begin position="1"/>
        <end position="19"/>
    </location>
</feature>
<organism evidence="2 3">
    <name type="scientific">Pichia kudriavzevii</name>
    <name type="common">Yeast</name>
    <name type="synonym">Issatchenkia orientalis</name>
    <dbReference type="NCBI Taxonomy" id="4909"/>
    <lineage>
        <taxon>Eukaryota</taxon>
        <taxon>Fungi</taxon>
        <taxon>Dikarya</taxon>
        <taxon>Ascomycota</taxon>
        <taxon>Saccharomycotina</taxon>
        <taxon>Pichiomycetes</taxon>
        <taxon>Pichiales</taxon>
        <taxon>Pichiaceae</taxon>
        <taxon>Pichia</taxon>
    </lineage>
</organism>
<feature type="non-terminal residue" evidence="2">
    <location>
        <position position="1"/>
    </location>
</feature>
<name>A0A099NNH2_PICKU</name>
<comment type="caution">
    <text evidence="2">The sequence shown here is derived from an EMBL/GenBank/DDBJ whole genome shotgun (WGS) entry which is preliminary data.</text>
</comment>
<dbReference type="VEuPathDB" id="FungiDB:C5L36_0E02040"/>
<proteinExistence type="predicted"/>
<evidence type="ECO:0000313" key="2">
    <source>
        <dbReference type="EMBL" id="KGK34343.1"/>
    </source>
</evidence>
<dbReference type="AlphaFoldDB" id="A0A099NNH2"/>